<accession>A0A382XJJ5</accession>
<evidence type="ECO:0000313" key="1">
    <source>
        <dbReference type="EMBL" id="SVD71009.1"/>
    </source>
</evidence>
<organism evidence="1">
    <name type="scientific">marine metagenome</name>
    <dbReference type="NCBI Taxonomy" id="408172"/>
    <lineage>
        <taxon>unclassified sequences</taxon>
        <taxon>metagenomes</taxon>
        <taxon>ecological metagenomes</taxon>
    </lineage>
</organism>
<dbReference type="AlphaFoldDB" id="A0A382XJJ5"/>
<dbReference type="EMBL" id="UINC01168137">
    <property type="protein sequence ID" value="SVD71009.1"/>
    <property type="molecule type" value="Genomic_DNA"/>
</dbReference>
<proteinExistence type="predicted"/>
<reference evidence="1" key="1">
    <citation type="submission" date="2018-05" db="EMBL/GenBank/DDBJ databases">
        <authorList>
            <person name="Lanie J.A."/>
            <person name="Ng W.-L."/>
            <person name="Kazmierczak K.M."/>
            <person name="Andrzejewski T.M."/>
            <person name="Davidsen T.M."/>
            <person name="Wayne K.J."/>
            <person name="Tettelin H."/>
            <person name="Glass J.I."/>
            <person name="Rusch D."/>
            <person name="Podicherti R."/>
            <person name="Tsui H.-C.T."/>
            <person name="Winkler M.E."/>
        </authorList>
    </citation>
    <scope>NUCLEOTIDE SEQUENCE</scope>
</reference>
<protein>
    <submittedName>
        <fullName evidence="1">Uncharacterized protein</fullName>
    </submittedName>
</protein>
<sequence>MRSIDDRVNKKRSQKAQMGRINTMLDHCSSMEEILEDLRCGAM</sequence>
<name>A0A382XJJ5_9ZZZZ</name>
<gene>
    <name evidence="1" type="ORF">METZ01_LOCUS423863</name>
</gene>
<feature type="non-terminal residue" evidence="1">
    <location>
        <position position="43"/>
    </location>
</feature>